<comment type="similarity">
    <text evidence="2">Belongs to the cytochrome P450 family.</text>
</comment>
<keyword evidence="4" id="KW-0479">Metal-binding</keyword>
<keyword evidence="9" id="KW-1185">Reference proteome</keyword>
<dbReference type="EMBL" id="VJMJ01000289">
    <property type="protein sequence ID" value="KAF0723997.1"/>
    <property type="molecule type" value="Genomic_DNA"/>
</dbReference>
<gene>
    <name evidence="8" type="ORF">Ae201684_017235</name>
</gene>
<organism evidence="8 9">
    <name type="scientific">Aphanomyces euteiches</name>
    <dbReference type="NCBI Taxonomy" id="100861"/>
    <lineage>
        <taxon>Eukaryota</taxon>
        <taxon>Sar</taxon>
        <taxon>Stramenopiles</taxon>
        <taxon>Oomycota</taxon>
        <taxon>Saprolegniomycetes</taxon>
        <taxon>Saprolegniales</taxon>
        <taxon>Verrucalvaceae</taxon>
        <taxon>Aphanomyces</taxon>
    </lineage>
</organism>
<evidence type="ECO:0000313" key="9">
    <source>
        <dbReference type="Proteomes" id="UP000481153"/>
    </source>
</evidence>
<dbReference type="InterPro" id="IPR036396">
    <property type="entry name" value="Cyt_P450_sf"/>
</dbReference>
<evidence type="ECO:0000256" key="6">
    <source>
        <dbReference type="ARBA" id="ARBA00023004"/>
    </source>
</evidence>
<accession>A0A6G0W9X2</accession>
<evidence type="ECO:0000256" key="7">
    <source>
        <dbReference type="ARBA" id="ARBA00023033"/>
    </source>
</evidence>
<dbReference type="PANTHER" id="PTHR24292:SF54">
    <property type="entry name" value="CYP9F3-RELATED"/>
    <property type="match status" value="1"/>
</dbReference>
<proteinExistence type="inferred from homology"/>
<dbReference type="GO" id="GO:0005506">
    <property type="term" value="F:iron ion binding"/>
    <property type="evidence" value="ECO:0007669"/>
    <property type="project" value="InterPro"/>
</dbReference>
<comment type="cofactor">
    <cofactor evidence="1">
        <name>heme</name>
        <dbReference type="ChEBI" id="CHEBI:30413"/>
    </cofactor>
</comment>
<keyword evidence="6" id="KW-0408">Iron</keyword>
<comment type="caution">
    <text evidence="8">The sequence shown here is derived from an EMBL/GenBank/DDBJ whole genome shotgun (WGS) entry which is preliminary data.</text>
</comment>
<name>A0A6G0W9X2_9STRA</name>
<evidence type="ECO:0000256" key="2">
    <source>
        <dbReference type="ARBA" id="ARBA00010617"/>
    </source>
</evidence>
<evidence type="ECO:0000256" key="4">
    <source>
        <dbReference type="ARBA" id="ARBA00022723"/>
    </source>
</evidence>
<reference evidence="8 9" key="1">
    <citation type="submission" date="2019-07" db="EMBL/GenBank/DDBJ databases">
        <title>Genomics analysis of Aphanomyces spp. identifies a new class of oomycete effector associated with host adaptation.</title>
        <authorList>
            <person name="Gaulin E."/>
        </authorList>
    </citation>
    <scope>NUCLEOTIDE SEQUENCE [LARGE SCALE GENOMIC DNA]</scope>
    <source>
        <strain evidence="8 9">ATCC 201684</strain>
    </source>
</reference>
<dbReference type="InterPro" id="IPR050476">
    <property type="entry name" value="Insect_CytP450_Detox"/>
</dbReference>
<keyword evidence="7" id="KW-0503">Monooxygenase</keyword>
<dbReference type="VEuPathDB" id="FungiDB:AeMF1_020760"/>
<dbReference type="GO" id="GO:0004497">
    <property type="term" value="F:monooxygenase activity"/>
    <property type="evidence" value="ECO:0007669"/>
    <property type="project" value="UniProtKB-KW"/>
</dbReference>
<dbReference type="PANTHER" id="PTHR24292">
    <property type="entry name" value="CYTOCHROME P450"/>
    <property type="match status" value="1"/>
</dbReference>
<dbReference type="InterPro" id="IPR001128">
    <property type="entry name" value="Cyt_P450"/>
</dbReference>
<dbReference type="Proteomes" id="UP000481153">
    <property type="component" value="Unassembled WGS sequence"/>
</dbReference>
<protein>
    <recommendedName>
        <fullName evidence="10">Cytochrome P450</fullName>
    </recommendedName>
</protein>
<evidence type="ECO:0000256" key="5">
    <source>
        <dbReference type="ARBA" id="ARBA00023002"/>
    </source>
</evidence>
<evidence type="ECO:0008006" key="10">
    <source>
        <dbReference type="Google" id="ProtNLM"/>
    </source>
</evidence>
<dbReference type="AlphaFoldDB" id="A0A6G0W9X2"/>
<evidence type="ECO:0000256" key="1">
    <source>
        <dbReference type="ARBA" id="ARBA00001971"/>
    </source>
</evidence>
<dbReference type="SUPFAM" id="SSF48264">
    <property type="entry name" value="Cytochrome P450"/>
    <property type="match status" value="1"/>
</dbReference>
<evidence type="ECO:0000313" key="8">
    <source>
        <dbReference type="EMBL" id="KAF0723997.1"/>
    </source>
</evidence>
<dbReference type="GO" id="GO:0016705">
    <property type="term" value="F:oxidoreductase activity, acting on paired donors, with incorporation or reduction of molecular oxygen"/>
    <property type="evidence" value="ECO:0007669"/>
    <property type="project" value="InterPro"/>
</dbReference>
<dbReference type="Gene3D" id="1.10.630.10">
    <property type="entry name" value="Cytochrome P450"/>
    <property type="match status" value="1"/>
</dbReference>
<keyword evidence="3" id="KW-0349">Heme</keyword>
<keyword evidence="5" id="KW-0560">Oxidoreductase</keyword>
<dbReference type="Pfam" id="PF00067">
    <property type="entry name" value="p450"/>
    <property type="match status" value="1"/>
</dbReference>
<sequence length="242" mass="27497">MKRFLLDSFPQFVVNSEIQLPLTLEVCEAYLDYASVKRDKDGNEINPRKYNTYSTINAYSFVRLEHLTQRLFQWIQALPNHPQHRIHQQFVAFRAVVATSNGGVIGSKYLGEFKYTTAFLQETLRMFPTATAIATRECTSNVYLPMSDGKLIFIPKGTTVIVSLVAQHHNPKYGSQSDEFIPECFLEGRAIFQADKLSRNGHGDMFAYMPFSTGPKNCSGHAPLRWRNSKWSCGTPVFIPSD</sequence>
<dbReference type="GO" id="GO:0020037">
    <property type="term" value="F:heme binding"/>
    <property type="evidence" value="ECO:0007669"/>
    <property type="project" value="InterPro"/>
</dbReference>
<evidence type="ECO:0000256" key="3">
    <source>
        <dbReference type="ARBA" id="ARBA00022617"/>
    </source>
</evidence>